<dbReference type="PANTHER" id="PTHR30413:SF8">
    <property type="entry name" value="TRANSPORT PERMEASE PROTEIN"/>
    <property type="match status" value="1"/>
</dbReference>
<keyword evidence="4 9" id="KW-1003">Cell membrane</keyword>
<protein>
    <recommendedName>
        <fullName evidence="9">Transport permease protein</fullName>
    </recommendedName>
</protein>
<evidence type="ECO:0000256" key="4">
    <source>
        <dbReference type="ARBA" id="ARBA00022475"/>
    </source>
</evidence>
<evidence type="ECO:0000256" key="2">
    <source>
        <dbReference type="ARBA" id="ARBA00007783"/>
    </source>
</evidence>
<keyword evidence="8 9" id="KW-0472">Membrane</keyword>
<dbReference type="InterPro" id="IPR047817">
    <property type="entry name" value="ABC2_TM_bact-type"/>
</dbReference>
<evidence type="ECO:0000256" key="8">
    <source>
        <dbReference type="ARBA" id="ARBA00023136"/>
    </source>
</evidence>
<keyword evidence="5" id="KW-0997">Cell inner membrane</keyword>
<evidence type="ECO:0000256" key="1">
    <source>
        <dbReference type="ARBA" id="ARBA00004429"/>
    </source>
</evidence>
<feature type="transmembrane region" description="Helical" evidence="9">
    <location>
        <begin position="221"/>
        <end position="242"/>
    </location>
</feature>
<proteinExistence type="inferred from homology"/>
<evidence type="ECO:0000313" key="12">
    <source>
        <dbReference type="Proteomes" id="UP000236724"/>
    </source>
</evidence>
<dbReference type="GO" id="GO:0140359">
    <property type="term" value="F:ABC-type transporter activity"/>
    <property type="evidence" value="ECO:0007669"/>
    <property type="project" value="InterPro"/>
</dbReference>
<dbReference type="InterPro" id="IPR013525">
    <property type="entry name" value="ABC2_TM"/>
</dbReference>
<dbReference type="GO" id="GO:0005886">
    <property type="term" value="C:plasma membrane"/>
    <property type="evidence" value="ECO:0007669"/>
    <property type="project" value="UniProtKB-SubCell"/>
</dbReference>
<organism evidence="11 12">
    <name type="scientific">Candidatus Venteria ishoeyi</name>
    <dbReference type="NCBI Taxonomy" id="1899563"/>
    <lineage>
        <taxon>Bacteria</taxon>
        <taxon>Pseudomonadati</taxon>
        <taxon>Pseudomonadota</taxon>
        <taxon>Gammaproteobacteria</taxon>
        <taxon>Thiotrichales</taxon>
        <taxon>Thiotrichaceae</taxon>
        <taxon>Venteria</taxon>
    </lineage>
</organism>
<evidence type="ECO:0000313" key="11">
    <source>
        <dbReference type="EMBL" id="SEH06435.1"/>
    </source>
</evidence>
<comment type="similarity">
    <text evidence="2 9">Belongs to the ABC-2 integral membrane protein family.</text>
</comment>
<dbReference type="Proteomes" id="UP000236724">
    <property type="component" value="Unassembled WGS sequence"/>
</dbReference>
<feature type="domain" description="ABC transmembrane type-2" evidence="10">
    <location>
        <begin position="26"/>
        <end position="245"/>
    </location>
</feature>
<dbReference type="RefSeq" id="WP_103920219.1">
    <property type="nucleotide sequence ID" value="NZ_FMSV02000492.1"/>
</dbReference>
<dbReference type="EMBL" id="FMSV02000492">
    <property type="protein sequence ID" value="SEH06435.1"/>
    <property type="molecule type" value="Genomic_DNA"/>
</dbReference>
<keyword evidence="7 9" id="KW-1133">Transmembrane helix</keyword>
<dbReference type="AlphaFoldDB" id="A0A1H6FBR6"/>
<evidence type="ECO:0000256" key="3">
    <source>
        <dbReference type="ARBA" id="ARBA00022448"/>
    </source>
</evidence>
<evidence type="ECO:0000256" key="7">
    <source>
        <dbReference type="ARBA" id="ARBA00022989"/>
    </source>
</evidence>
<keyword evidence="3 9" id="KW-0813">Transport</keyword>
<comment type="subcellular location">
    <subcellularLocation>
        <location evidence="1 9">Cell inner membrane</location>
        <topology evidence="1 9">Multi-pass membrane protein</topology>
    </subcellularLocation>
</comment>
<accession>A0A1H6FBR6</accession>
<dbReference type="GO" id="GO:0015920">
    <property type="term" value="P:lipopolysaccharide transport"/>
    <property type="evidence" value="ECO:0007669"/>
    <property type="project" value="TreeGrafter"/>
</dbReference>
<evidence type="ECO:0000256" key="6">
    <source>
        <dbReference type="ARBA" id="ARBA00022692"/>
    </source>
</evidence>
<keyword evidence="6 9" id="KW-0812">Transmembrane</keyword>
<dbReference type="OrthoDB" id="9786910at2"/>
<dbReference type="Pfam" id="PF01061">
    <property type="entry name" value="ABC2_membrane"/>
    <property type="match status" value="1"/>
</dbReference>
<sequence>MYNRYFELVLYKTYADLKAESERTYLGFLWWVFEPILFMGVFYVIFGLLMKRGTEDFVPFLLIGLTTWQWLKSCISHGALSITNGRHLMQRVHLPKVIFPIVVILTDSVKFVFIFVLLLIFLWLSGYTPNLNYWALPLVLFTQLLVIIAVTLLEAAIVPFVPDLRFVIETVLHALFFLTGIFFNAADIVPEEFKFYFYLNPMANLIEDYRNILMYDRLPDFSSLAVIAACSLLTIWLAVRIIKRYEYVYPRISI</sequence>
<reference evidence="11 12" key="1">
    <citation type="submission" date="2016-10" db="EMBL/GenBank/DDBJ databases">
        <authorList>
            <person name="de Groot N.N."/>
        </authorList>
    </citation>
    <scope>NUCLEOTIDE SEQUENCE [LARGE SCALE GENOMIC DNA]</scope>
    <source>
        <strain evidence="11">MBHS1</strain>
    </source>
</reference>
<dbReference type="PROSITE" id="PS51012">
    <property type="entry name" value="ABC_TM2"/>
    <property type="match status" value="1"/>
</dbReference>
<evidence type="ECO:0000259" key="10">
    <source>
        <dbReference type="PROSITE" id="PS51012"/>
    </source>
</evidence>
<feature type="transmembrane region" description="Helical" evidence="9">
    <location>
        <begin position="131"/>
        <end position="154"/>
    </location>
</feature>
<gene>
    <name evidence="11" type="primary">tagG</name>
    <name evidence="11" type="ORF">MBHS_02297</name>
</gene>
<name>A0A1H6FBR6_9GAMM</name>
<evidence type="ECO:0000256" key="5">
    <source>
        <dbReference type="ARBA" id="ARBA00022519"/>
    </source>
</evidence>
<dbReference type="PANTHER" id="PTHR30413">
    <property type="entry name" value="INNER MEMBRANE TRANSPORT PERMEASE"/>
    <property type="match status" value="1"/>
</dbReference>
<comment type="caution">
    <text evidence="9">Lacks conserved residue(s) required for the propagation of feature annotation.</text>
</comment>
<keyword evidence="12" id="KW-1185">Reference proteome</keyword>
<feature type="transmembrane region" description="Helical" evidence="9">
    <location>
        <begin position="97"/>
        <end position="125"/>
    </location>
</feature>
<feature type="transmembrane region" description="Helical" evidence="9">
    <location>
        <begin position="28"/>
        <end position="49"/>
    </location>
</feature>
<feature type="transmembrane region" description="Helical" evidence="9">
    <location>
        <begin position="166"/>
        <end position="186"/>
    </location>
</feature>
<evidence type="ECO:0000256" key="9">
    <source>
        <dbReference type="RuleBase" id="RU361157"/>
    </source>
</evidence>